<dbReference type="Proteomes" id="UP000325902">
    <property type="component" value="Unassembled WGS sequence"/>
</dbReference>
<protein>
    <submittedName>
        <fullName evidence="3">Putative HIT-like protein</fullName>
    </submittedName>
</protein>
<name>A0A5N5D456_9PEZI</name>
<dbReference type="SUPFAM" id="SSF54197">
    <property type="entry name" value="HIT-like"/>
    <property type="match status" value="1"/>
</dbReference>
<dbReference type="PANTHER" id="PTHR46648">
    <property type="entry name" value="HIT FAMILY PROTEIN 1"/>
    <property type="match status" value="1"/>
</dbReference>
<dbReference type="PROSITE" id="PS51084">
    <property type="entry name" value="HIT_2"/>
    <property type="match status" value="1"/>
</dbReference>
<dbReference type="AlphaFoldDB" id="A0A5N5D456"/>
<reference evidence="3 4" key="1">
    <citation type="journal article" date="2019" name="Sci. Rep.">
        <title>A multi-omics analysis of the grapevine pathogen Lasiodiplodia theobromae reveals that temperature affects the expression of virulence- and pathogenicity-related genes.</title>
        <authorList>
            <person name="Felix C."/>
            <person name="Meneses R."/>
            <person name="Goncalves M.F.M."/>
            <person name="Tilleman L."/>
            <person name="Duarte A.S."/>
            <person name="Jorrin-Novo J.V."/>
            <person name="Van de Peer Y."/>
            <person name="Deforce D."/>
            <person name="Van Nieuwerburgh F."/>
            <person name="Esteves A.C."/>
            <person name="Alves A."/>
        </authorList>
    </citation>
    <scope>NUCLEOTIDE SEQUENCE [LARGE SCALE GENOMIC DNA]</scope>
    <source>
        <strain evidence="3 4">LA-SOL3</strain>
    </source>
</reference>
<keyword evidence="4" id="KW-1185">Reference proteome</keyword>
<evidence type="ECO:0000256" key="1">
    <source>
        <dbReference type="PROSITE-ProRule" id="PRU00464"/>
    </source>
</evidence>
<organism evidence="3 4">
    <name type="scientific">Lasiodiplodia theobromae</name>
    <dbReference type="NCBI Taxonomy" id="45133"/>
    <lineage>
        <taxon>Eukaryota</taxon>
        <taxon>Fungi</taxon>
        <taxon>Dikarya</taxon>
        <taxon>Ascomycota</taxon>
        <taxon>Pezizomycotina</taxon>
        <taxon>Dothideomycetes</taxon>
        <taxon>Dothideomycetes incertae sedis</taxon>
        <taxon>Botryosphaeriales</taxon>
        <taxon>Botryosphaeriaceae</taxon>
        <taxon>Lasiodiplodia</taxon>
    </lineage>
</organism>
<dbReference type="InterPro" id="IPR011146">
    <property type="entry name" value="HIT-like"/>
</dbReference>
<comment type="caution">
    <text evidence="1">Lacks conserved residue(s) required for the propagation of feature annotation.</text>
</comment>
<sequence>MRINAVNKIPLSFLEDDAIEAALSSAPSTPGDTVVRLKLGGNIPATDLTYLGDANEDTANSIFAKIIRGELEQWRLWESASHVAFLTPFGNTPGFTVLVPRKPLGSDILAMAEPDLRELATAIWDVSHLLQSSPALGASRVGLIFEGMEIDYAHAKLIPILDKGVGNPEQHIPEATYTGVYTGSISSRPGPPADLDVLQELQVRLLRAAEMRKS</sequence>
<evidence type="ECO:0000313" key="4">
    <source>
        <dbReference type="Proteomes" id="UP000325902"/>
    </source>
</evidence>
<comment type="caution">
    <text evidence="3">The sequence shown here is derived from an EMBL/GenBank/DDBJ whole genome shotgun (WGS) entry which is preliminary data.</text>
</comment>
<gene>
    <name evidence="3" type="ORF">DBV05_g9249</name>
</gene>
<dbReference type="PANTHER" id="PTHR46648:SF1">
    <property type="entry name" value="ADENOSINE 5'-MONOPHOSPHORAMIDASE HNT1"/>
    <property type="match status" value="1"/>
</dbReference>
<dbReference type="InterPro" id="IPR001310">
    <property type="entry name" value="Histidine_triad_HIT"/>
</dbReference>
<dbReference type="InterPro" id="IPR036265">
    <property type="entry name" value="HIT-like_sf"/>
</dbReference>
<dbReference type="OrthoDB" id="2262349at2759"/>
<evidence type="ECO:0000259" key="2">
    <source>
        <dbReference type="PROSITE" id="PS51084"/>
    </source>
</evidence>
<dbReference type="GO" id="GO:0003824">
    <property type="term" value="F:catalytic activity"/>
    <property type="evidence" value="ECO:0007669"/>
    <property type="project" value="InterPro"/>
</dbReference>
<proteinExistence type="predicted"/>
<feature type="domain" description="HIT" evidence="2">
    <location>
        <begin position="62"/>
        <end position="170"/>
    </location>
</feature>
<dbReference type="Gene3D" id="3.30.428.10">
    <property type="entry name" value="HIT-like"/>
    <property type="match status" value="1"/>
</dbReference>
<accession>A0A5N5D456</accession>
<dbReference type="EMBL" id="VCHE01000085">
    <property type="protein sequence ID" value="KAB2572114.1"/>
    <property type="molecule type" value="Genomic_DNA"/>
</dbReference>
<evidence type="ECO:0000313" key="3">
    <source>
        <dbReference type="EMBL" id="KAB2572114.1"/>
    </source>
</evidence>